<evidence type="ECO:0000256" key="6">
    <source>
        <dbReference type="SAM" id="MobiDB-lite"/>
    </source>
</evidence>
<dbReference type="InterPro" id="IPR013087">
    <property type="entry name" value="Znf_C2H2_type"/>
</dbReference>
<evidence type="ECO:0000259" key="7">
    <source>
        <dbReference type="PROSITE" id="PS50157"/>
    </source>
</evidence>
<dbReference type="InterPro" id="IPR036236">
    <property type="entry name" value="Znf_C2H2_sf"/>
</dbReference>
<keyword evidence="2" id="KW-0479">Metal-binding</keyword>
<evidence type="ECO:0000256" key="4">
    <source>
        <dbReference type="ARBA" id="ARBA00023242"/>
    </source>
</evidence>
<dbReference type="Pfam" id="PF13912">
    <property type="entry name" value="zf-C2H2_6"/>
    <property type="match status" value="2"/>
</dbReference>
<evidence type="ECO:0000256" key="2">
    <source>
        <dbReference type="ARBA" id="ARBA00022723"/>
    </source>
</evidence>
<keyword evidence="9" id="KW-1185">Reference proteome</keyword>
<evidence type="ECO:0000256" key="5">
    <source>
        <dbReference type="PROSITE-ProRule" id="PRU00042"/>
    </source>
</evidence>
<evidence type="ECO:0000313" key="8">
    <source>
        <dbReference type="EMBL" id="CAD6272651.1"/>
    </source>
</evidence>
<dbReference type="PROSITE" id="PS00028">
    <property type="entry name" value="ZINC_FINGER_C2H2_1"/>
    <property type="match status" value="1"/>
</dbReference>
<reference evidence="8" key="1">
    <citation type="submission" date="2020-10" db="EMBL/GenBank/DDBJ databases">
        <authorList>
            <person name="Han B."/>
            <person name="Lu T."/>
            <person name="Zhao Q."/>
            <person name="Huang X."/>
            <person name="Zhao Y."/>
        </authorList>
    </citation>
    <scope>NUCLEOTIDE SEQUENCE</scope>
</reference>
<dbReference type="SUPFAM" id="SSF57667">
    <property type="entry name" value="beta-beta-alpha zinc fingers"/>
    <property type="match status" value="1"/>
</dbReference>
<sequence>MNETSSFEKANNKMEHRVTDNDGNNGSVVHTSNECGKSFKEISSLNGHKRIHRREEHMRMMAEQQPITVMVDKCTTMVANQIVSSGSIAVDSSNGVSRMNKTSSSKRTNKKEHPLIEIDDNNGTMVHTCNECGKSFKEISSPNGHKGIH</sequence>
<gene>
    <name evidence="8" type="ORF">NCGR_LOCUS55924</name>
</gene>
<dbReference type="AlphaFoldDB" id="A0A811RQ03"/>
<dbReference type="PANTHER" id="PTHR23234:SF8">
    <property type="entry name" value="C2H2-TYPE DOMAIN-CONTAINING PROTEIN"/>
    <property type="match status" value="1"/>
</dbReference>
<evidence type="ECO:0000256" key="1">
    <source>
        <dbReference type="ARBA" id="ARBA00004123"/>
    </source>
</evidence>
<feature type="compositionally biased region" description="Polar residues" evidence="6">
    <location>
        <begin position="90"/>
        <end position="99"/>
    </location>
</feature>
<organism evidence="8 9">
    <name type="scientific">Miscanthus lutarioriparius</name>
    <dbReference type="NCBI Taxonomy" id="422564"/>
    <lineage>
        <taxon>Eukaryota</taxon>
        <taxon>Viridiplantae</taxon>
        <taxon>Streptophyta</taxon>
        <taxon>Embryophyta</taxon>
        <taxon>Tracheophyta</taxon>
        <taxon>Spermatophyta</taxon>
        <taxon>Magnoliopsida</taxon>
        <taxon>Liliopsida</taxon>
        <taxon>Poales</taxon>
        <taxon>Poaceae</taxon>
        <taxon>PACMAD clade</taxon>
        <taxon>Panicoideae</taxon>
        <taxon>Andropogonodae</taxon>
        <taxon>Andropogoneae</taxon>
        <taxon>Saccharinae</taxon>
        <taxon>Miscanthus</taxon>
    </lineage>
</organism>
<proteinExistence type="predicted"/>
<feature type="compositionally biased region" description="Basic and acidic residues" evidence="6">
    <location>
        <begin position="10"/>
        <end position="20"/>
    </location>
</feature>
<feature type="domain" description="C2H2-type" evidence="7">
    <location>
        <begin position="127"/>
        <end position="149"/>
    </location>
</feature>
<feature type="domain" description="C2H2-type" evidence="7">
    <location>
        <begin position="30"/>
        <end position="57"/>
    </location>
</feature>
<dbReference type="PROSITE" id="PS50157">
    <property type="entry name" value="ZINC_FINGER_C2H2_2"/>
    <property type="match status" value="2"/>
</dbReference>
<keyword evidence="5" id="KW-0863">Zinc-finger</keyword>
<evidence type="ECO:0000256" key="3">
    <source>
        <dbReference type="ARBA" id="ARBA00022737"/>
    </source>
</evidence>
<protein>
    <recommendedName>
        <fullName evidence="7">C2H2-type domain-containing protein</fullName>
    </recommendedName>
</protein>
<keyword evidence="5" id="KW-0862">Zinc</keyword>
<feature type="region of interest" description="Disordered" evidence="6">
    <location>
        <begin position="90"/>
        <end position="109"/>
    </location>
</feature>
<dbReference type="GO" id="GO:0008270">
    <property type="term" value="F:zinc ion binding"/>
    <property type="evidence" value="ECO:0007669"/>
    <property type="project" value="UniProtKB-KW"/>
</dbReference>
<dbReference type="InterPro" id="IPR050758">
    <property type="entry name" value="Znf_C2H2-type"/>
</dbReference>
<dbReference type="Gene3D" id="3.30.160.60">
    <property type="entry name" value="Classic Zinc Finger"/>
    <property type="match status" value="1"/>
</dbReference>
<dbReference type="OrthoDB" id="654211at2759"/>
<dbReference type="GO" id="GO:0005634">
    <property type="term" value="C:nucleus"/>
    <property type="evidence" value="ECO:0007669"/>
    <property type="project" value="UniProtKB-SubCell"/>
</dbReference>
<dbReference type="EMBL" id="CAJGYO010000016">
    <property type="protein sequence ID" value="CAD6272651.1"/>
    <property type="molecule type" value="Genomic_DNA"/>
</dbReference>
<name>A0A811RQ03_9POAL</name>
<feature type="region of interest" description="Disordered" evidence="6">
    <location>
        <begin position="1"/>
        <end position="27"/>
    </location>
</feature>
<keyword evidence="4" id="KW-0539">Nucleus</keyword>
<accession>A0A811RQ03</accession>
<comment type="subcellular location">
    <subcellularLocation>
        <location evidence="1">Nucleus</location>
    </subcellularLocation>
</comment>
<dbReference type="Proteomes" id="UP000604825">
    <property type="component" value="Unassembled WGS sequence"/>
</dbReference>
<keyword evidence="3" id="KW-0677">Repeat</keyword>
<evidence type="ECO:0000313" key="9">
    <source>
        <dbReference type="Proteomes" id="UP000604825"/>
    </source>
</evidence>
<comment type="caution">
    <text evidence="8">The sequence shown here is derived from an EMBL/GenBank/DDBJ whole genome shotgun (WGS) entry which is preliminary data.</text>
</comment>
<dbReference type="PANTHER" id="PTHR23234">
    <property type="entry name" value="ZNF44 PROTEIN"/>
    <property type="match status" value="1"/>
</dbReference>